<evidence type="ECO:0000313" key="8">
    <source>
        <dbReference type="Proteomes" id="UP000053259"/>
    </source>
</evidence>
<dbReference type="InParanoid" id="A0A0D2AC06"/>
<feature type="transmembrane region" description="Helical" evidence="5">
    <location>
        <begin position="452"/>
        <end position="471"/>
    </location>
</feature>
<reference evidence="7 8" key="1">
    <citation type="submission" date="2015-01" db="EMBL/GenBank/DDBJ databases">
        <title>The Genome Sequence of Ochroconis gallopava CBS43764.</title>
        <authorList>
            <consortium name="The Broad Institute Genomics Platform"/>
            <person name="Cuomo C."/>
            <person name="de Hoog S."/>
            <person name="Gorbushina A."/>
            <person name="Stielow B."/>
            <person name="Teixiera M."/>
            <person name="Abouelleil A."/>
            <person name="Chapman S.B."/>
            <person name="Priest M."/>
            <person name="Young S.K."/>
            <person name="Wortman J."/>
            <person name="Nusbaum C."/>
            <person name="Birren B."/>
        </authorList>
    </citation>
    <scope>NUCLEOTIDE SEQUENCE [LARGE SCALE GENOMIC DNA]</scope>
    <source>
        <strain evidence="7 8">CBS 43764</strain>
    </source>
</reference>
<dbReference type="Gene3D" id="1.20.1250.20">
    <property type="entry name" value="MFS general substrate transporter like domains"/>
    <property type="match status" value="1"/>
</dbReference>
<evidence type="ECO:0000256" key="4">
    <source>
        <dbReference type="ARBA" id="ARBA00023136"/>
    </source>
</evidence>
<accession>A0A0D2AC06</accession>
<dbReference type="HOGENOM" id="CLU_008455_13_7_1"/>
<dbReference type="STRING" id="253628.A0A0D2AC06"/>
<evidence type="ECO:0000256" key="1">
    <source>
        <dbReference type="ARBA" id="ARBA00004141"/>
    </source>
</evidence>
<dbReference type="Proteomes" id="UP000053259">
    <property type="component" value="Unassembled WGS sequence"/>
</dbReference>
<keyword evidence="4 5" id="KW-0472">Membrane</keyword>
<feature type="transmembrane region" description="Helical" evidence="5">
    <location>
        <begin position="281"/>
        <end position="303"/>
    </location>
</feature>
<feature type="transmembrane region" description="Helical" evidence="5">
    <location>
        <begin position="59"/>
        <end position="77"/>
    </location>
</feature>
<dbReference type="PROSITE" id="PS50850">
    <property type="entry name" value="MFS"/>
    <property type="match status" value="1"/>
</dbReference>
<evidence type="ECO:0000313" key="7">
    <source>
        <dbReference type="EMBL" id="KIW04383.1"/>
    </source>
</evidence>
<dbReference type="SUPFAM" id="SSF103473">
    <property type="entry name" value="MFS general substrate transporter"/>
    <property type="match status" value="1"/>
</dbReference>
<evidence type="ECO:0000256" key="3">
    <source>
        <dbReference type="ARBA" id="ARBA00022989"/>
    </source>
</evidence>
<organism evidence="7 8">
    <name type="scientific">Verruconis gallopava</name>
    <dbReference type="NCBI Taxonomy" id="253628"/>
    <lineage>
        <taxon>Eukaryota</taxon>
        <taxon>Fungi</taxon>
        <taxon>Dikarya</taxon>
        <taxon>Ascomycota</taxon>
        <taxon>Pezizomycotina</taxon>
        <taxon>Dothideomycetes</taxon>
        <taxon>Pleosporomycetidae</taxon>
        <taxon>Venturiales</taxon>
        <taxon>Sympoventuriaceae</taxon>
        <taxon>Verruconis</taxon>
    </lineage>
</organism>
<dbReference type="InterPro" id="IPR011701">
    <property type="entry name" value="MFS"/>
</dbReference>
<feature type="transmembrane region" description="Helical" evidence="5">
    <location>
        <begin position="97"/>
        <end position="115"/>
    </location>
</feature>
<proteinExistence type="predicted"/>
<evidence type="ECO:0000256" key="5">
    <source>
        <dbReference type="SAM" id="Phobius"/>
    </source>
</evidence>
<dbReference type="PANTHER" id="PTHR23502:SF2">
    <property type="entry name" value="TRANSPORTER, PUTATIVE (AFU_ORTHOLOGUE AFUA_2G08910)-RELATED"/>
    <property type="match status" value="1"/>
</dbReference>
<feature type="transmembrane region" description="Helical" evidence="5">
    <location>
        <begin position="127"/>
        <end position="149"/>
    </location>
</feature>
<dbReference type="GeneID" id="27312640"/>
<name>A0A0D2AC06_9PEZI</name>
<dbReference type="FunFam" id="1.20.1250.20:FF:000318">
    <property type="entry name" value="MFS multidrug transporter, putative"/>
    <property type="match status" value="1"/>
</dbReference>
<dbReference type="OrthoDB" id="2585655at2759"/>
<keyword evidence="2 5" id="KW-0812">Transmembrane</keyword>
<evidence type="ECO:0000256" key="2">
    <source>
        <dbReference type="ARBA" id="ARBA00022692"/>
    </source>
</evidence>
<dbReference type="PANTHER" id="PTHR23502">
    <property type="entry name" value="MAJOR FACILITATOR SUPERFAMILY"/>
    <property type="match status" value="1"/>
</dbReference>
<keyword evidence="8" id="KW-1185">Reference proteome</keyword>
<feature type="transmembrane region" description="Helical" evidence="5">
    <location>
        <begin position="356"/>
        <end position="377"/>
    </location>
</feature>
<feature type="transmembrane region" description="Helical" evidence="5">
    <location>
        <begin position="389"/>
        <end position="409"/>
    </location>
</feature>
<feature type="transmembrane region" description="Helical" evidence="5">
    <location>
        <begin position="315"/>
        <end position="335"/>
    </location>
</feature>
<dbReference type="VEuPathDB" id="FungiDB:PV09_04667"/>
<protein>
    <recommendedName>
        <fullName evidence="6">Major facilitator superfamily (MFS) profile domain-containing protein</fullName>
    </recommendedName>
</protein>
<sequence>MDPEKVAPTAEHIDATQSVESLSDEHREYLIRRHGTAELSPLPDMNDANPYNWRLSKKLINLLLVAFHGLMSTFTAASIQSAFHNIAVDLGVSIQRASYLTSLVIAILGGAPVFWKPLSDRYGRRPIFLISLVGSLIGNVACAKCHSYATMGLCRAITAFFICPAGALGSAVVSECFFKHQRARYMGMWTVMISLGVPTAPLIFGFVATRVGYRWIYWVLAITNGVQFLLYLIFGHETRYVPGRTPTSLFKFKRIDTTPLTLWDFIKPFTFVYRMRVMIPAFSYSMVFLLAGVFITIEIPQLFVEQFGFNAEQIGLQNIAIIIGTLIGEQIGGSASDQWMAQRRKKVHNVKPEYRLWLSYPGYVLATVGIIVFLVQLNNAGQHWNVTPLVGAGIAAAGMQIVTTVLVTYAVDCYPKQSSSVGTFITFVRQTWGFIGPFWFPPMLRTVGLDGSCGITTALIIVGSVIPTIAIQWSGRKRVIKE</sequence>
<feature type="transmembrane region" description="Helical" evidence="5">
    <location>
        <begin position="421"/>
        <end position="440"/>
    </location>
</feature>
<comment type="subcellular location">
    <subcellularLocation>
        <location evidence="1">Membrane</location>
        <topology evidence="1">Multi-pass membrane protein</topology>
    </subcellularLocation>
</comment>
<feature type="transmembrane region" description="Helical" evidence="5">
    <location>
        <begin position="215"/>
        <end position="234"/>
    </location>
</feature>
<keyword evidence="3 5" id="KW-1133">Transmembrane helix</keyword>
<dbReference type="AlphaFoldDB" id="A0A0D2AC06"/>
<gene>
    <name evidence="7" type="ORF">PV09_04667</name>
</gene>
<evidence type="ECO:0000259" key="6">
    <source>
        <dbReference type="PROSITE" id="PS50850"/>
    </source>
</evidence>
<dbReference type="GO" id="GO:0022857">
    <property type="term" value="F:transmembrane transporter activity"/>
    <property type="evidence" value="ECO:0007669"/>
    <property type="project" value="InterPro"/>
</dbReference>
<dbReference type="Pfam" id="PF07690">
    <property type="entry name" value="MFS_1"/>
    <property type="match status" value="1"/>
</dbReference>
<feature type="transmembrane region" description="Helical" evidence="5">
    <location>
        <begin position="155"/>
        <end position="177"/>
    </location>
</feature>
<dbReference type="EMBL" id="KN847541">
    <property type="protein sequence ID" value="KIW04383.1"/>
    <property type="molecule type" value="Genomic_DNA"/>
</dbReference>
<dbReference type="InterPro" id="IPR036259">
    <property type="entry name" value="MFS_trans_sf"/>
</dbReference>
<dbReference type="RefSeq" id="XP_016214252.1">
    <property type="nucleotide sequence ID" value="XM_016358050.1"/>
</dbReference>
<dbReference type="InterPro" id="IPR020846">
    <property type="entry name" value="MFS_dom"/>
</dbReference>
<feature type="transmembrane region" description="Helical" evidence="5">
    <location>
        <begin position="189"/>
        <end position="209"/>
    </location>
</feature>
<dbReference type="GO" id="GO:0005886">
    <property type="term" value="C:plasma membrane"/>
    <property type="evidence" value="ECO:0007669"/>
    <property type="project" value="TreeGrafter"/>
</dbReference>
<feature type="domain" description="Major facilitator superfamily (MFS) profile" evidence="6">
    <location>
        <begin position="61"/>
        <end position="475"/>
    </location>
</feature>